<name>A0A382U6X6_9ZZZZ</name>
<dbReference type="Gene3D" id="3.40.50.880">
    <property type="match status" value="1"/>
</dbReference>
<dbReference type="SUPFAM" id="SSF52317">
    <property type="entry name" value="Class I glutamine amidotransferase-like"/>
    <property type="match status" value="1"/>
</dbReference>
<dbReference type="InterPro" id="IPR029062">
    <property type="entry name" value="Class_I_gatase-like"/>
</dbReference>
<dbReference type="PANTHER" id="PTHR37464">
    <property type="entry name" value="BLL2463 PROTEIN"/>
    <property type="match status" value="1"/>
</dbReference>
<protein>
    <submittedName>
        <fullName evidence="1">Uncharacterized protein</fullName>
    </submittedName>
</protein>
<reference evidence="1" key="1">
    <citation type="submission" date="2018-05" db="EMBL/GenBank/DDBJ databases">
        <authorList>
            <person name="Lanie J.A."/>
            <person name="Ng W.-L."/>
            <person name="Kazmierczak K.M."/>
            <person name="Andrzejewski T.M."/>
            <person name="Davidsen T.M."/>
            <person name="Wayne K.J."/>
            <person name="Tettelin H."/>
            <person name="Glass J.I."/>
            <person name="Rusch D."/>
            <person name="Podicherti R."/>
            <person name="Tsui H.-C.T."/>
            <person name="Winkler M.E."/>
        </authorList>
    </citation>
    <scope>NUCLEOTIDE SEQUENCE</scope>
</reference>
<evidence type="ECO:0000313" key="1">
    <source>
        <dbReference type="EMBL" id="SVD30076.1"/>
    </source>
</evidence>
<dbReference type="AlphaFoldDB" id="A0A382U6X6"/>
<organism evidence="1">
    <name type="scientific">marine metagenome</name>
    <dbReference type="NCBI Taxonomy" id="408172"/>
    <lineage>
        <taxon>unclassified sequences</taxon>
        <taxon>metagenomes</taxon>
        <taxon>ecological metagenomes</taxon>
    </lineage>
</organism>
<proteinExistence type="predicted"/>
<feature type="non-terminal residue" evidence="1">
    <location>
        <position position="1"/>
    </location>
</feature>
<feature type="non-terminal residue" evidence="1">
    <location>
        <position position="295"/>
    </location>
</feature>
<dbReference type="PANTHER" id="PTHR37464:SF1">
    <property type="entry name" value="BLL2463 PROTEIN"/>
    <property type="match status" value="1"/>
</dbReference>
<gene>
    <name evidence="1" type="ORF">METZ01_LOCUS382930</name>
</gene>
<accession>A0A382U6X6</accession>
<dbReference type="EMBL" id="UINC01142005">
    <property type="protein sequence ID" value="SVD30076.1"/>
    <property type="molecule type" value="Genomic_DNA"/>
</dbReference>
<sequence>KLTLLGDAHDFDNTLHITPLTPEPVRIHYLGNEQPDDTESMRFYLERAFSKTRLQHVSVLTHPPSGVANQLSHPDDRLLIIGESINQAHIERVRNFAESGHSVLLALQNEIMSETLTALAKSGPVPLTEARVNKYALLTQLDFDHPLLAPFNEPRFSDFTKIHFWKHRSLDPARLPGARVLARFDDGDPALLDLPIGRGHLFILTCGWQPEDSQLALASKFVPLLYSMLELGDRRGELKATYFAGEPITLPGKSDQGRVLNGPGGKIEIPADSSIFHARKPGLYTLQGPKPLTFA</sequence>